<sequence>MNMTVMLFIVACVALCFFYVPYAKKQRARAYGKLSARLDDPNTVRVALWINLEKVNGEVFTGEYHYWTAIKKAVLNPDPVGVALFEPGTYDFTVSSNTDHKYQNVNMQVEMLPGETYQLGCNADGPYLVIDPEPARYDYKK</sequence>
<accession>A0A2C6DL42</accession>
<dbReference type="EMBL" id="CAADJA010000002">
    <property type="protein sequence ID" value="VFS47365.1"/>
    <property type="molecule type" value="Genomic_DNA"/>
</dbReference>
<dbReference type="Proteomes" id="UP000224974">
    <property type="component" value="Unassembled WGS sequence"/>
</dbReference>
<name>A0A2C6DL42_9GAMM</name>
<proteinExistence type="predicted"/>
<evidence type="ECO:0000313" key="4">
    <source>
        <dbReference type="Proteomes" id="UP000373449"/>
    </source>
</evidence>
<keyword evidence="3" id="KW-1185">Reference proteome</keyword>
<evidence type="ECO:0000313" key="2">
    <source>
        <dbReference type="EMBL" id="VFS47365.1"/>
    </source>
</evidence>
<protein>
    <submittedName>
        <fullName evidence="1">Uncharacterized protein</fullName>
    </submittedName>
</protein>
<reference evidence="1" key="2">
    <citation type="submission" date="2017-09" db="EMBL/GenBank/DDBJ databases">
        <title>FDA dAtabase for Regulatory Grade micrObial Sequences (FDA-ARGOS): Supporting development and validation of Infectious Disease Dx tests.</title>
        <authorList>
            <person name="Minogue T."/>
            <person name="Wolcott M."/>
            <person name="Wasieloski L."/>
            <person name="Aguilar W."/>
            <person name="Moore D."/>
            <person name="Tallon L.J."/>
            <person name="Sadzewicz L."/>
            <person name="Ott S."/>
            <person name="Zhao X."/>
            <person name="Nagaraj S."/>
            <person name="Vavikolanu K."/>
            <person name="Aluvathingal J."/>
            <person name="Nadendla S."/>
            <person name="Sichtig H."/>
        </authorList>
    </citation>
    <scope>NUCLEOTIDE SEQUENCE</scope>
    <source>
        <strain evidence="1">FDAARGOS_387</strain>
    </source>
</reference>
<organism evidence="1 3">
    <name type="scientific">Budvicia aquatica</name>
    <dbReference type="NCBI Taxonomy" id="82979"/>
    <lineage>
        <taxon>Bacteria</taxon>
        <taxon>Pseudomonadati</taxon>
        <taxon>Pseudomonadota</taxon>
        <taxon>Gammaproteobacteria</taxon>
        <taxon>Enterobacterales</taxon>
        <taxon>Budviciaceae</taxon>
        <taxon>Budvicia</taxon>
    </lineage>
</organism>
<dbReference type="AlphaFoldDB" id="A0A2C6DL42"/>
<dbReference type="EMBL" id="PDDX01000001">
    <property type="protein sequence ID" value="PHI29175.1"/>
    <property type="molecule type" value="Genomic_DNA"/>
</dbReference>
<dbReference type="RefSeq" id="WP_029096933.1">
    <property type="nucleotide sequence ID" value="NZ_CAADJA010000002.1"/>
</dbReference>
<dbReference type="Proteomes" id="UP000373449">
    <property type="component" value="Unassembled WGS sequence"/>
</dbReference>
<reference evidence="3" key="1">
    <citation type="submission" date="2017-09" db="EMBL/GenBank/DDBJ databases">
        <title>FDA dAtabase for Regulatory Grade micrObial Sequences (FDA-ARGOS): Supporting development and validation of Infectious Disease Dx tests.</title>
        <authorList>
            <person name="Minogue T."/>
            <person name="Wolcott M."/>
            <person name="Wasieloski L."/>
            <person name="Aguilar W."/>
            <person name="Moore D."/>
            <person name="Tallon L."/>
            <person name="Sadzewicz L."/>
            <person name="Ott S."/>
            <person name="Zhao X."/>
            <person name="Nagaraj S."/>
            <person name="Vavikolanu K."/>
            <person name="Aluvathingal J."/>
            <person name="Nadendla S."/>
            <person name="Sichtig H."/>
        </authorList>
    </citation>
    <scope>NUCLEOTIDE SEQUENCE [LARGE SCALE GENOMIC DNA]</scope>
    <source>
        <strain evidence="3">FDAARGOS_387</strain>
    </source>
</reference>
<gene>
    <name evidence="1" type="ORF">CRN84_07495</name>
    <name evidence="2" type="ORF">NCTC12282_02300</name>
</gene>
<evidence type="ECO:0000313" key="1">
    <source>
        <dbReference type="EMBL" id="PHI29175.1"/>
    </source>
</evidence>
<reference evidence="2 4" key="3">
    <citation type="submission" date="2019-03" db="EMBL/GenBank/DDBJ databases">
        <authorList>
            <consortium name="Pathogen Informatics"/>
        </authorList>
    </citation>
    <scope>NUCLEOTIDE SEQUENCE [LARGE SCALE GENOMIC DNA]</scope>
    <source>
        <strain evidence="2 4">NCTC12282</strain>
    </source>
</reference>
<evidence type="ECO:0000313" key="3">
    <source>
        <dbReference type="Proteomes" id="UP000224974"/>
    </source>
</evidence>